<dbReference type="AlphaFoldDB" id="A0A7Z0HWY9"/>
<dbReference type="Gene3D" id="3.40.710.10">
    <property type="entry name" value="DD-peptidase/beta-lactamase superfamily"/>
    <property type="match status" value="2"/>
</dbReference>
<keyword evidence="5" id="KW-1185">Reference proteome</keyword>
<dbReference type="InterPro" id="IPR006311">
    <property type="entry name" value="TAT_signal"/>
</dbReference>
<proteinExistence type="inferred from homology"/>
<evidence type="ECO:0000313" key="4">
    <source>
        <dbReference type="EMBL" id="NYS23850.1"/>
    </source>
</evidence>
<keyword evidence="2 4" id="KW-0378">Hydrolase</keyword>
<protein>
    <submittedName>
        <fullName evidence="4">D-alanyl-D-alanine carboxypeptidase/D-alanyl-D-alanine-endopeptidase</fullName>
        <ecNumber evidence="4">3.4.16.4</ecNumber>
    </submittedName>
</protein>
<dbReference type="RefSeq" id="WP_179904551.1">
    <property type="nucleotide sequence ID" value="NZ_JACBXS010000003.1"/>
</dbReference>
<organism evidence="4 5">
    <name type="scientific">Rhabdonatronobacter sediminivivens</name>
    <dbReference type="NCBI Taxonomy" id="2743469"/>
    <lineage>
        <taxon>Bacteria</taxon>
        <taxon>Pseudomonadati</taxon>
        <taxon>Pseudomonadota</taxon>
        <taxon>Alphaproteobacteria</taxon>
        <taxon>Rhodobacterales</taxon>
        <taxon>Paracoccaceae</taxon>
        <taxon>Rhabdonatronobacter</taxon>
    </lineage>
</organism>
<dbReference type="GO" id="GO:0009002">
    <property type="term" value="F:serine-type D-Ala-D-Ala carboxypeptidase activity"/>
    <property type="evidence" value="ECO:0007669"/>
    <property type="project" value="UniProtKB-EC"/>
</dbReference>
<keyword evidence="4" id="KW-0645">Protease</keyword>
<reference evidence="4 5" key="1">
    <citation type="journal article" date="2000" name="Arch. Microbiol.">
        <title>Rhodobaca bogoriensis gen. nov. and sp. nov., an alkaliphilic purple nonsulfur bacterium from African Rift Valley soda lakes.</title>
        <authorList>
            <person name="Milford A.D."/>
            <person name="Achenbach L.A."/>
            <person name="Jung D.O."/>
            <person name="Madigan M.T."/>
        </authorList>
    </citation>
    <scope>NUCLEOTIDE SEQUENCE [LARGE SCALE GENOMIC DNA]</scope>
    <source>
        <strain evidence="4 5">2376</strain>
    </source>
</reference>
<evidence type="ECO:0000256" key="1">
    <source>
        <dbReference type="ARBA" id="ARBA00006096"/>
    </source>
</evidence>
<dbReference type="PANTHER" id="PTHR30023">
    <property type="entry name" value="D-ALANYL-D-ALANINE CARBOXYPEPTIDASE"/>
    <property type="match status" value="1"/>
</dbReference>
<sequence>MTPDRILSRRTLLQLIAGGAATAALPACAQAPSRSPRPAARPLAGGAARLAPAAPVNDIITRARLGGTVGYAVIDMQTGRMIESAAETRALPPASVTKAVTALYALDALGPAHRFRTRLTSTGSISGGVLQGDLVLAGGGDPVLDTDALAGLAAALRARGVQRVSGRFLVDDSALPAIARIANDQPVQAGYNATISGLNLNFNRVHFSWRRSGGGYAVAMDARSARLQPVVGMAEMQVINRRSPVYTFASDGGRDRWTVAQAALGNSGARWLPVRQPGLYAADVFRTLAAGQGVTLPAGQTGGRAGGTVLAEHQSDPLPLLIRDMLRFSTNITAEALGLAASTALGVGPRSLAHSAQAMNQWARQRYGLTTAGFTDHSGLGADAGVSMADLARFFARSGAEGTLPELLRDHEMRDANGNAIRNHPLTVRAKTGTLNFVSALGGVVEVPGGRQLAFAISASDLPRRAGLPDDQRERPEGGVAWTRRARRMQQELIERWAALQS</sequence>
<comment type="similarity">
    <text evidence="1">Belongs to the peptidase S13 family.</text>
</comment>
<feature type="chain" id="PRO_5031455084" evidence="3">
    <location>
        <begin position="30"/>
        <end position="502"/>
    </location>
</feature>
<dbReference type="PANTHER" id="PTHR30023:SF0">
    <property type="entry name" value="PENICILLIN-SENSITIVE CARBOXYPEPTIDASE A"/>
    <property type="match status" value="1"/>
</dbReference>
<evidence type="ECO:0000313" key="5">
    <source>
        <dbReference type="Proteomes" id="UP000529417"/>
    </source>
</evidence>
<feature type="signal peptide" evidence="3">
    <location>
        <begin position="1"/>
        <end position="29"/>
    </location>
</feature>
<dbReference type="PROSITE" id="PS51318">
    <property type="entry name" value="TAT"/>
    <property type="match status" value="1"/>
</dbReference>
<dbReference type="SUPFAM" id="SSF56601">
    <property type="entry name" value="beta-lactamase/transpeptidase-like"/>
    <property type="match status" value="1"/>
</dbReference>
<dbReference type="PRINTS" id="PR00922">
    <property type="entry name" value="DADACBPTASE3"/>
</dbReference>
<evidence type="ECO:0000256" key="2">
    <source>
        <dbReference type="ARBA" id="ARBA00022801"/>
    </source>
</evidence>
<dbReference type="GO" id="GO:0006508">
    <property type="term" value="P:proteolysis"/>
    <property type="evidence" value="ECO:0007669"/>
    <property type="project" value="InterPro"/>
</dbReference>
<dbReference type="NCBIfam" id="TIGR00666">
    <property type="entry name" value="PBP4"/>
    <property type="match status" value="1"/>
</dbReference>
<dbReference type="Gene3D" id="3.50.80.20">
    <property type="entry name" value="D-Ala-D-Ala carboxypeptidase C, peptidase S13"/>
    <property type="match status" value="1"/>
</dbReference>
<comment type="caution">
    <text evidence="4">The sequence shown here is derived from an EMBL/GenBank/DDBJ whole genome shotgun (WGS) entry which is preliminary data.</text>
</comment>
<gene>
    <name evidence="4" type="primary">dacB</name>
    <name evidence="4" type="ORF">HUK65_02520</name>
</gene>
<keyword evidence="4" id="KW-0121">Carboxypeptidase</keyword>
<dbReference type="Proteomes" id="UP000529417">
    <property type="component" value="Unassembled WGS sequence"/>
</dbReference>
<dbReference type="GO" id="GO:0000270">
    <property type="term" value="P:peptidoglycan metabolic process"/>
    <property type="evidence" value="ECO:0007669"/>
    <property type="project" value="TreeGrafter"/>
</dbReference>
<name>A0A7Z0HWY9_9RHOB</name>
<dbReference type="EMBL" id="JACBXS010000003">
    <property type="protein sequence ID" value="NYS23850.1"/>
    <property type="molecule type" value="Genomic_DNA"/>
</dbReference>
<dbReference type="InterPro" id="IPR012338">
    <property type="entry name" value="Beta-lactam/transpept-like"/>
</dbReference>
<dbReference type="Pfam" id="PF02113">
    <property type="entry name" value="Peptidase_S13"/>
    <property type="match status" value="1"/>
</dbReference>
<accession>A0A7Z0HWY9</accession>
<evidence type="ECO:0000256" key="3">
    <source>
        <dbReference type="SAM" id="SignalP"/>
    </source>
</evidence>
<dbReference type="InterPro" id="IPR000667">
    <property type="entry name" value="Peptidase_S13"/>
</dbReference>
<keyword evidence="3" id="KW-0732">Signal</keyword>
<dbReference type="EC" id="3.4.16.4" evidence="4"/>